<accession>A0ABT3JCU8</accession>
<dbReference type="CDD" id="cd06170">
    <property type="entry name" value="LuxR_C_like"/>
    <property type="match status" value="1"/>
</dbReference>
<dbReference type="RefSeq" id="WP_264880890.1">
    <property type="nucleotide sequence ID" value="NZ_JAPDOB010000001.1"/>
</dbReference>
<evidence type="ECO:0000256" key="1">
    <source>
        <dbReference type="ARBA" id="ARBA00022630"/>
    </source>
</evidence>
<dbReference type="CDD" id="cd00130">
    <property type="entry name" value="PAS"/>
    <property type="match status" value="1"/>
</dbReference>
<dbReference type="SMART" id="SM00091">
    <property type="entry name" value="PAS"/>
    <property type="match status" value="1"/>
</dbReference>
<dbReference type="PRINTS" id="PR00038">
    <property type="entry name" value="HTHLUXR"/>
</dbReference>
<evidence type="ECO:0000313" key="6">
    <source>
        <dbReference type="EMBL" id="MCW3796895.1"/>
    </source>
</evidence>
<sequence length="201" mass="21929">MSKRDNGREELIRSVRLSPIASIVTDARLDDNPIIAVNDPFEQLTGYAEEELVGRNCRVLAGPETEQALSASLGRAVASATPQALQLTNYRKDGSKFLNAVMIAPVFDDAGELAYFLGSQMEVQAQTADGLRTNAVERVMSLTAQQQAVLRLMARGLRNRQIGEELGLTEKTIKMHRSALVRRLGVSTAVEAMRLAIEAGF</sequence>
<gene>
    <name evidence="6" type="ORF">OMW55_03630</name>
</gene>
<dbReference type="Gene3D" id="3.30.450.20">
    <property type="entry name" value="PAS domain"/>
    <property type="match status" value="1"/>
</dbReference>
<feature type="domain" description="PAS" evidence="5">
    <location>
        <begin position="7"/>
        <end position="80"/>
    </location>
</feature>
<dbReference type="PROSITE" id="PS50043">
    <property type="entry name" value="HTH_LUXR_2"/>
    <property type="match status" value="1"/>
</dbReference>
<dbReference type="InterPro" id="IPR000792">
    <property type="entry name" value="Tscrpt_reg_LuxR_C"/>
</dbReference>
<name>A0ABT3JCU8_9SPHN</name>
<dbReference type="InterPro" id="IPR035965">
    <property type="entry name" value="PAS-like_dom_sf"/>
</dbReference>
<evidence type="ECO:0000313" key="7">
    <source>
        <dbReference type="Proteomes" id="UP001526246"/>
    </source>
</evidence>
<dbReference type="Proteomes" id="UP001526246">
    <property type="component" value="Unassembled WGS sequence"/>
</dbReference>
<dbReference type="EMBL" id="JAPDOB010000001">
    <property type="protein sequence ID" value="MCW3796895.1"/>
    <property type="molecule type" value="Genomic_DNA"/>
</dbReference>
<keyword evidence="7" id="KW-1185">Reference proteome</keyword>
<dbReference type="PROSITE" id="PS00622">
    <property type="entry name" value="HTH_LUXR_1"/>
    <property type="match status" value="1"/>
</dbReference>
<dbReference type="Pfam" id="PF00196">
    <property type="entry name" value="GerE"/>
    <property type="match status" value="1"/>
</dbReference>
<dbReference type="InterPro" id="IPR000014">
    <property type="entry name" value="PAS"/>
</dbReference>
<keyword evidence="3" id="KW-0157">Chromophore</keyword>
<dbReference type="InterPro" id="IPR036388">
    <property type="entry name" value="WH-like_DNA-bd_sf"/>
</dbReference>
<evidence type="ECO:0000259" key="4">
    <source>
        <dbReference type="PROSITE" id="PS50043"/>
    </source>
</evidence>
<evidence type="ECO:0000259" key="5">
    <source>
        <dbReference type="PROSITE" id="PS50112"/>
    </source>
</evidence>
<dbReference type="PROSITE" id="PS50112">
    <property type="entry name" value="PAS"/>
    <property type="match status" value="1"/>
</dbReference>
<organism evidence="6 7">
    <name type="scientific">Sphingomonas arvum</name>
    <dbReference type="NCBI Taxonomy" id="2992113"/>
    <lineage>
        <taxon>Bacteria</taxon>
        <taxon>Pseudomonadati</taxon>
        <taxon>Pseudomonadota</taxon>
        <taxon>Alphaproteobacteria</taxon>
        <taxon>Sphingomonadales</taxon>
        <taxon>Sphingomonadaceae</taxon>
        <taxon>Sphingomonas</taxon>
    </lineage>
</organism>
<dbReference type="PANTHER" id="PTHR47429:SF2">
    <property type="entry name" value="PROTEIN TWIN LOV 1"/>
    <property type="match status" value="1"/>
</dbReference>
<dbReference type="SMART" id="SM00086">
    <property type="entry name" value="PAC"/>
    <property type="match status" value="1"/>
</dbReference>
<reference evidence="6 7" key="1">
    <citation type="submission" date="2022-10" db="EMBL/GenBank/DDBJ databases">
        <title>Sphingomonas sp.</title>
        <authorList>
            <person name="Jin C."/>
        </authorList>
    </citation>
    <scope>NUCLEOTIDE SEQUENCE [LARGE SCALE GENOMIC DNA]</scope>
    <source>
        <strain evidence="6 7">BN140010</strain>
    </source>
</reference>
<protein>
    <submittedName>
        <fullName evidence="6">LuxR C-terminal-related transcriptional regulator</fullName>
    </submittedName>
</protein>
<dbReference type="SUPFAM" id="SSF55785">
    <property type="entry name" value="PYP-like sensor domain (PAS domain)"/>
    <property type="match status" value="1"/>
</dbReference>
<dbReference type="SMART" id="SM00421">
    <property type="entry name" value="HTH_LUXR"/>
    <property type="match status" value="1"/>
</dbReference>
<keyword evidence="1" id="KW-0285">Flavoprotein</keyword>
<comment type="caution">
    <text evidence="6">The sequence shown here is derived from an EMBL/GenBank/DDBJ whole genome shotgun (WGS) entry which is preliminary data.</text>
</comment>
<dbReference type="SUPFAM" id="SSF46894">
    <property type="entry name" value="C-terminal effector domain of the bipartite response regulators"/>
    <property type="match status" value="1"/>
</dbReference>
<evidence type="ECO:0000256" key="3">
    <source>
        <dbReference type="ARBA" id="ARBA00022991"/>
    </source>
</evidence>
<dbReference type="NCBIfam" id="TIGR00229">
    <property type="entry name" value="sensory_box"/>
    <property type="match status" value="1"/>
</dbReference>
<dbReference type="InterPro" id="IPR016032">
    <property type="entry name" value="Sig_transdc_resp-reg_C-effctor"/>
</dbReference>
<feature type="domain" description="HTH luxR-type" evidence="4">
    <location>
        <begin position="135"/>
        <end position="200"/>
    </location>
</feature>
<evidence type="ECO:0000256" key="2">
    <source>
        <dbReference type="ARBA" id="ARBA00022643"/>
    </source>
</evidence>
<dbReference type="PANTHER" id="PTHR47429">
    <property type="entry name" value="PROTEIN TWIN LOV 1"/>
    <property type="match status" value="1"/>
</dbReference>
<dbReference type="InterPro" id="IPR001610">
    <property type="entry name" value="PAC"/>
</dbReference>
<dbReference type="Pfam" id="PF13426">
    <property type="entry name" value="PAS_9"/>
    <property type="match status" value="1"/>
</dbReference>
<dbReference type="Gene3D" id="1.10.10.10">
    <property type="entry name" value="Winged helix-like DNA-binding domain superfamily/Winged helix DNA-binding domain"/>
    <property type="match status" value="1"/>
</dbReference>
<proteinExistence type="predicted"/>
<keyword evidence="2" id="KW-0288">FMN</keyword>